<reference evidence="1" key="1">
    <citation type="submission" date="2022-08" db="EMBL/GenBank/DDBJ databases">
        <title>Genome Sequence of Lecanicillium fungicola.</title>
        <authorList>
            <person name="Buettner E."/>
        </authorList>
    </citation>
    <scope>NUCLEOTIDE SEQUENCE</scope>
    <source>
        <strain evidence="1">Babe33</strain>
    </source>
</reference>
<evidence type="ECO:0000313" key="2">
    <source>
        <dbReference type="Proteomes" id="UP001143910"/>
    </source>
</evidence>
<evidence type="ECO:0000313" key="1">
    <source>
        <dbReference type="EMBL" id="KAJ2980872.1"/>
    </source>
</evidence>
<accession>A0ACC1NNG4</accession>
<dbReference type="EMBL" id="JANJQO010000167">
    <property type="protein sequence ID" value="KAJ2980872.1"/>
    <property type="molecule type" value="Genomic_DNA"/>
</dbReference>
<sequence>MALDDLFATGETFVGAVAQLFRGPESETEAIIKRLYTEDCDITVMGNKMTRDDLLAYIKKVQGEYSTIDFRTERFVRNGNQFAEKHISIGQAKYGSVTEAEVWVMGELNAEGKAIVLQETMRLITGSVDNIEELKS</sequence>
<comment type="caution">
    <text evidence="1">The sequence shown here is derived from an EMBL/GenBank/DDBJ whole genome shotgun (WGS) entry which is preliminary data.</text>
</comment>
<name>A0ACC1NNG4_9HYPO</name>
<keyword evidence="2" id="KW-1185">Reference proteome</keyword>
<gene>
    <name evidence="1" type="ORF">NQ176_g2373</name>
</gene>
<organism evidence="1 2">
    <name type="scientific">Zarea fungicola</name>
    <dbReference type="NCBI Taxonomy" id="93591"/>
    <lineage>
        <taxon>Eukaryota</taxon>
        <taxon>Fungi</taxon>
        <taxon>Dikarya</taxon>
        <taxon>Ascomycota</taxon>
        <taxon>Pezizomycotina</taxon>
        <taxon>Sordariomycetes</taxon>
        <taxon>Hypocreomycetidae</taxon>
        <taxon>Hypocreales</taxon>
        <taxon>Cordycipitaceae</taxon>
        <taxon>Zarea</taxon>
    </lineage>
</organism>
<dbReference type="Proteomes" id="UP001143910">
    <property type="component" value="Unassembled WGS sequence"/>
</dbReference>
<proteinExistence type="predicted"/>
<protein>
    <submittedName>
        <fullName evidence="1">Uncharacterized protein</fullName>
    </submittedName>
</protein>